<accession>A0AAV2TV53</accession>
<keyword evidence="5 12" id="KW-1133">Transmembrane helix</keyword>
<comment type="subcellular location">
    <subcellularLocation>
        <location evidence="1">Cell membrane</location>
        <topology evidence="1">Multi-pass membrane protein</topology>
    </subcellularLocation>
</comment>
<evidence type="ECO:0000256" key="6">
    <source>
        <dbReference type="ARBA" id="ARBA00023040"/>
    </source>
</evidence>
<keyword evidence="10" id="KW-0807">Transducer</keyword>
<evidence type="ECO:0000256" key="8">
    <source>
        <dbReference type="ARBA" id="ARBA00023170"/>
    </source>
</evidence>
<dbReference type="EMBL" id="CAXLJL010000845">
    <property type="protein sequence ID" value="CAL5141329.1"/>
    <property type="molecule type" value="Genomic_DNA"/>
</dbReference>
<feature type="compositionally biased region" description="Low complexity" evidence="11">
    <location>
        <begin position="572"/>
        <end position="603"/>
    </location>
</feature>
<dbReference type="GO" id="GO:0004930">
    <property type="term" value="F:G protein-coupled receptor activity"/>
    <property type="evidence" value="ECO:0007669"/>
    <property type="project" value="UniProtKB-KW"/>
</dbReference>
<dbReference type="PROSITE" id="PS50259">
    <property type="entry name" value="G_PROTEIN_RECEP_F3_4"/>
    <property type="match status" value="1"/>
</dbReference>
<keyword evidence="8" id="KW-0675">Receptor</keyword>
<comment type="similarity">
    <text evidence="2">Belongs to the G-protein coupled receptor 3 family.</text>
</comment>
<dbReference type="InterPro" id="IPR017978">
    <property type="entry name" value="GPCR_3_C"/>
</dbReference>
<feature type="transmembrane region" description="Helical" evidence="12">
    <location>
        <begin position="151"/>
        <end position="169"/>
    </location>
</feature>
<organism evidence="14 15">
    <name type="scientific">Calicophoron daubneyi</name>
    <name type="common">Rumen fluke</name>
    <name type="synonym">Paramphistomum daubneyi</name>
    <dbReference type="NCBI Taxonomy" id="300641"/>
    <lineage>
        <taxon>Eukaryota</taxon>
        <taxon>Metazoa</taxon>
        <taxon>Spiralia</taxon>
        <taxon>Lophotrochozoa</taxon>
        <taxon>Platyhelminthes</taxon>
        <taxon>Trematoda</taxon>
        <taxon>Digenea</taxon>
        <taxon>Plagiorchiida</taxon>
        <taxon>Pronocephalata</taxon>
        <taxon>Paramphistomoidea</taxon>
        <taxon>Paramphistomidae</taxon>
        <taxon>Calicophoron</taxon>
    </lineage>
</organism>
<dbReference type="InterPro" id="IPR043458">
    <property type="entry name" value="GPR158/179"/>
</dbReference>
<evidence type="ECO:0000256" key="2">
    <source>
        <dbReference type="ARBA" id="ARBA00007242"/>
    </source>
</evidence>
<sequence>MMKEATVLRMSQKLYRQCYDWNKWPRHGNQKIGYPAPFINSQIKAASGEKLPRFYCRSCPPGCHQCSVNHSCRARLDLNLLRAIPLAVQSFCITACLLIGIAVFRLRRTKVVKAANWVLMEILLIGAILLYFIIVVMYFPTSDITCLAAPWLRELGFSVMYGVLIVKIYRVLTGFQSRKAHRVHIRNKDILKFLGLFIVTTFAYMIAWTAVNLDYINSSTWDNPDGHPMSMTQRGEISVPLSSAERQQRRVSTQISLNVSMESVENISQSDSIEVLTFDVCRAMSWDVVIELSEFIILAVSVHYCRLVRSAPSEYNEILFIGVALIIELVVSGIVNVTRHFIWYTVHPDYVFLLYFARSHLTVTANLLLIFGPKAWFLYRPLTTIASQSRLRGAPGGPYSADPHLASTAKLNLALNGDLDIADINLADMDSEVIRRELRRLYTQIELYKTKAMRKDNPHISKRRGGRKQRRFSLQPFHKRHHGPPSGNVPLVIQTDSGYCWADCRPSKSEGSGKKSKHSGAHRSGPAFAGSGRAGSYYVYPGLIHDEEISKLSEESTNSLDDPSVGGGGPTQQGQQPLLLGATSSMTTVTTTAPNTTTAPTSPLLSVSKPKPEAKSDEGVKGTSKDQSKTAEFRPD</sequence>
<dbReference type="PANTHER" id="PTHR32546:SF26">
    <property type="entry name" value="SMOG, ISOFORM D"/>
    <property type="match status" value="1"/>
</dbReference>
<evidence type="ECO:0000256" key="3">
    <source>
        <dbReference type="ARBA" id="ARBA00022475"/>
    </source>
</evidence>
<dbReference type="Pfam" id="PF00003">
    <property type="entry name" value="7tm_3"/>
    <property type="match status" value="1"/>
</dbReference>
<feature type="transmembrane region" description="Helical" evidence="12">
    <location>
        <begin position="118"/>
        <end position="139"/>
    </location>
</feature>
<keyword evidence="9" id="KW-0325">Glycoprotein</keyword>
<evidence type="ECO:0000256" key="10">
    <source>
        <dbReference type="ARBA" id="ARBA00023224"/>
    </source>
</evidence>
<evidence type="ECO:0000256" key="12">
    <source>
        <dbReference type="SAM" id="Phobius"/>
    </source>
</evidence>
<dbReference type="GO" id="GO:0005886">
    <property type="term" value="C:plasma membrane"/>
    <property type="evidence" value="ECO:0007669"/>
    <property type="project" value="UniProtKB-SubCell"/>
</dbReference>
<feature type="compositionally biased region" description="Basic and acidic residues" evidence="11">
    <location>
        <begin position="610"/>
        <end position="636"/>
    </location>
</feature>
<feature type="region of interest" description="Disordered" evidence="11">
    <location>
        <begin position="506"/>
        <end position="532"/>
    </location>
</feature>
<evidence type="ECO:0000256" key="9">
    <source>
        <dbReference type="ARBA" id="ARBA00023180"/>
    </source>
</evidence>
<keyword evidence="4 12" id="KW-0812">Transmembrane</keyword>
<evidence type="ECO:0000256" key="4">
    <source>
        <dbReference type="ARBA" id="ARBA00022692"/>
    </source>
</evidence>
<evidence type="ECO:0000313" key="14">
    <source>
        <dbReference type="EMBL" id="CAL5141329.1"/>
    </source>
</evidence>
<feature type="region of interest" description="Disordered" evidence="11">
    <location>
        <begin position="552"/>
        <end position="636"/>
    </location>
</feature>
<keyword evidence="7 12" id="KW-0472">Membrane</keyword>
<evidence type="ECO:0000256" key="5">
    <source>
        <dbReference type="ARBA" id="ARBA00022989"/>
    </source>
</evidence>
<reference evidence="14" key="1">
    <citation type="submission" date="2024-06" db="EMBL/GenBank/DDBJ databases">
        <authorList>
            <person name="Liu X."/>
            <person name="Lenzi L."/>
            <person name="Haldenby T S."/>
            <person name="Uol C."/>
        </authorList>
    </citation>
    <scope>NUCLEOTIDE SEQUENCE</scope>
</reference>
<dbReference type="Proteomes" id="UP001497525">
    <property type="component" value="Unassembled WGS sequence"/>
</dbReference>
<evidence type="ECO:0000313" key="15">
    <source>
        <dbReference type="Proteomes" id="UP001497525"/>
    </source>
</evidence>
<feature type="transmembrane region" description="Helical" evidence="12">
    <location>
        <begin position="83"/>
        <end position="106"/>
    </location>
</feature>
<feature type="transmembrane region" description="Helical" evidence="12">
    <location>
        <begin position="318"/>
        <end position="338"/>
    </location>
</feature>
<evidence type="ECO:0000259" key="13">
    <source>
        <dbReference type="PROSITE" id="PS50259"/>
    </source>
</evidence>
<keyword evidence="3" id="KW-1003">Cell membrane</keyword>
<gene>
    <name evidence="14" type="ORF">CDAUBV1_LOCUS16581</name>
</gene>
<comment type="caution">
    <text evidence="14">The sequence shown here is derived from an EMBL/GenBank/DDBJ whole genome shotgun (WGS) entry which is preliminary data.</text>
</comment>
<name>A0AAV2TV53_CALDB</name>
<evidence type="ECO:0000256" key="1">
    <source>
        <dbReference type="ARBA" id="ARBA00004651"/>
    </source>
</evidence>
<dbReference type="CDD" id="cd15293">
    <property type="entry name" value="7tmC_GPR158-like"/>
    <property type="match status" value="1"/>
</dbReference>
<evidence type="ECO:0000256" key="11">
    <source>
        <dbReference type="SAM" id="MobiDB-lite"/>
    </source>
</evidence>
<protein>
    <recommendedName>
        <fullName evidence="13">G-protein coupled receptors family 3 profile domain-containing protein</fullName>
    </recommendedName>
</protein>
<dbReference type="PANTHER" id="PTHR32546">
    <property type="entry name" value="G-PROTEIN COUPLED RECEPTOR 158-RELATED"/>
    <property type="match status" value="1"/>
</dbReference>
<evidence type="ECO:0000256" key="7">
    <source>
        <dbReference type="ARBA" id="ARBA00023136"/>
    </source>
</evidence>
<feature type="transmembrane region" description="Helical" evidence="12">
    <location>
        <begin position="190"/>
        <end position="211"/>
    </location>
</feature>
<keyword evidence="6" id="KW-0297">G-protein coupled receptor</keyword>
<feature type="transmembrane region" description="Helical" evidence="12">
    <location>
        <begin position="350"/>
        <end position="371"/>
    </location>
</feature>
<proteinExistence type="inferred from homology"/>
<dbReference type="AlphaFoldDB" id="A0AAV2TV53"/>
<feature type="domain" description="G-protein coupled receptors family 3 profile" evidence="13">
    <location>
        <begin position="81"/>
        <end position="378"/>
    </location>
</feature>